<dbReference type="InterPro" id="IPR009282">
    <property type="entry name" value="DUF937"/>
</dbReference>
<dbReference type="AlphaFoldDB" id="A0A7C3KK41"/>
<evidence type="ECO:0000313" key="1">
    <source>
        <dbReference type="EMBL" id="HFN01023.1"/>
    </source>
</evidence>
<sequence>MGLFFEVLSAINNPNQQANVDQLSGVMSAIQQLSASNGIQPSAMQGAVSALGGALQPVLKQQAATGGLEGLVSQFAGGNPGLGALSSLLTPQLQQTLIQTVAQKTGISSGVIQAMLPTLLPIVMGVLGMGKPTPGATAKNNILDAFLNPGQPGGADLGDVINFAGRFLNPPR</sequence>
<dbReference type="Pfam" id="PF06078">
    <property type="entry name" value="DUF937"/>
    <property type="match status" value="2"/>
</dbReference>
<name>A0A7C3KK41_9CYAN</name>
<comment type="caution">
    <text evidence="1">The sequence shown here is derived from an EMBL/GenBank/DDBJ whole genome shotgun (WGS) entry which is preliminary data.</text>
</comment>
<gene>
    <name evidence="1" type="ORF">ENR64_25360</name>
</gene>
<dbReference type="SUPFAM" id="SSF140804">
    <property type="entry name" value="YidB-like"/>
    <property type="match status" value="1"/>
</dbReference>
<accession>A0A7C3KK41</accession>
<dbReference type="EMBL" id="DSRU01000361">
    <property type="protein sequence ID" value="HFN01023.1"/>
    <property type="molecule type" value="Genomic_DNA"/>
</dbReference>
<dbReference type="InterPro" id="IPR027405">
    <property type="entry name" value="YidB-like"/>
</dbReference>
<protein>
    <submittedName>
        <fullName evidence="1">DUF937 domain-containing protein</fullName>
    </submittedName>
</protein>
<proteinExistence type="predicted"/>
<reference evidence="1" key="1">
    <citation type="journal article" date="2020" name="mSystems">
        <title>Genome- and Community-Level Interaction Insights into Carbon Utilization and Element Cycling Functions of Hydrothermarchaeota in Hydrothermal Sediment.</title>
        <authorList>
            <person name="Zhou Z."/>
            <person name="Liu Y."/>
            <person name="Xu W."/>
            <person name="Pan J."/>
            <person name="Luo Z.H."/>
            <person name="Li M."/>
        </authorList>
    </citation>
    <scope>NUCLEOTIDE SEQUENCE [LARGE SCALE GENOMIC DNA]</scope>
    <source>
        <strain evidence="1">SpSt-418</strain>
    </source>
</reference>
<organism evidence="1">
    <name type="scientific">Oscillatoriales cyanobacterium SpSt-418</name>
    <dbReference type="NCBI Taxonomy" id="2282169"/>
    <lineage>
        <taxon>Bacteria</taxon>
        <taxon>Bacillati</taxon>
        <taxon>Cyanobacteriota</taxon>
        <taxon>Cyanophyceae</taxon>
        <taxon>Oscillatoriophycideae</taxon>
        <taxon>Oscillatoriales</taxon>
    </lineage>
</organism>